<dbReference type="Pfam" id="PF04138">
    <property type="entry name" value="GtrA_DPMS_TM"/>
    <property type="match status" value="1"/>
</dbReference>
<evidence type="ECO:0000256" key="5">
    <source>
        <dbReference type="ARBA" id="ARBA00023136"/>
    </source>
</evidence>
<feature type="transmembrane region" description="Helical" evidence="6">
    <location>
        <begin position="79"/>
        <end position="100"/>
    </location>
</feature>
<evidence type="ECO:0000313" key="8">
    <source>
        <dbReference type="EMBL" id="TFU21097.1"/>
    </source>
</evidence>
<dbReference type="GO" id="GO:0005886">
    <property type="term" value="C:plasma membrane"/>
    <property type="evidence" value="ECO:0007669"/>
    <property type="project" value="TreeGrafter"/>
</dbReference>
<evidence type="ECO:0000259" key="7">
    <source>
        <dbReference type="Pfam" id="PF04138"/>
    </source>
</evidence>
<dbReference type="PANTHER" id="PTHR38459:SF1">
    <property type="entry name" value="PROPHAGE BACTOPRENOL-LINKED GLUCOSE TRANSLOCASE HOMOLOG"/>
    <property type="match status" value="1"/>
</dbReference>
<evidence type="ECO:0000313" key="9">
    <source>
        <dbReference type="Proteomes" id="UP000297951"/>
    </source>
</evidence>
<accession>A0A4Y9F1E2</accession>
<dbReference type="EMBL" id="SPQC01000039">
    <property type="protein sequence ID" value="TFU21097.1"/>
    <property type="molecule type" value="Genomic_DNA"/>
</dbReference>
<feature type="transmembrane region" description="Helical" evidence="6">
    <location>
        <begin position="106"/>
        <end position="127"/>
    </location>
</feature>
<name>A0A4Y9F1E2_9MICC</name>
<keyword evidence="4 6" id="KW-1133">Transmembrane helix</keyword>
<proteinExistence type="inferred from homology"/>
<comment type="similarity">
    <text evidence="2">Belongs to the GtrA family.</text>
</comment>
<dbReference type="OrthoDB" id="2082501at2"/>
<evidence type="ECO:0000256" key="6">
    <source>
        <dbReference type="SAM" id="Phobius"/>
    </source>
</evidence>
<keyword evidence="3 6" id="KW-0812">Transmembrane</keyword>
<comment type="subcellular location">
    <subcellularLocation>
        <location evidence="1">Membrane</location>
        <topology evidence="1">Multi-pass membrane protein</topology>
    </subcellularLocation>
</comment>
<feature type="domain" description="GtrA/DPMS transmembrane" evidence="7">
    <location>
        <begin position="13"/>
        <end position="129"/>
    </location>
</feature>
<evidence type="ECO:0000256" key="3">
    <source>
        <dbReference type="ARBA" id="ARBA00022692"/>
    </source>
</evidence>
<comment type="caution">
    <text evidence="8">The sequence shown here is derived from an EMBL/GenBank/DDBJ whole genome shotgun (WGS) entry which is preliminary data.</text>
</comment>
<feature type="transmembrane region" description="Helical" evidence="6">
    <location>
        <begin position="41"/>
        <end position="58"/>
    </location>
</feature>
<feature type="transmembrane region" description="Helical" evidence="6">
    <location>
        <begin position="12"/>
        <end position="35"/>
    </location>
</feature>
<evidence type="ECO:0000256" key="2">
    <source>
        <dbReference type="ARBA" id="ARBA00009399"/>
    </source>
</evidence>
<reference evidence="8 9" key="1">
    <citation type="submission" date="2019-03" db="EMBL/GenBank/DDBJ databases">
        <title>Diversity of the mouse oral microbiome.</title>
        <authorList>
            <person name="Joseph S."/>
            <person name="Aduse-Opoku J."/>
            <person name="Curtis M."/>
            <person name="Wade W."/>
            <person name="Hashim A."/>
        </authorList>
    </citation>
    <scope>NUCLEOTIDE SEQUENCE [LARGE SCALE GENOMIC DNA]</scope>
    <source>
        <strain evidence="9">irhom_31</strain>
    </source>
</reference>
<dbReference type="PANTHER" id="PTHR38459">
    <property type="entry name" value="PROPHAGE BACTOPRENOL-LINKED GLUCOSE TRANSLOCASE HOMOLOG"/>
    <property type="match status" value="1"/>
</dbReference>
<evidence type="ECO:0000256" key="1">
    <source>
        <dbReference type="ARBA" id="ARBA00004141"/>
    </source>
</evidence>
<dbReference type="AlphaFoldDB" id="A0A4Y9F1E2"/>
<dbReference type="InterPro" id="IPR051401">
    <property type="entry name" value="GtrA_CellWall_Glycosyl"/>
</dbReference>
<organism evidence="8 9">
    <name type="scientific">Rothia nasimurium</name>
    <dbReference type="NCBI Taxonomy" id="85336"/>
    <lineage>
        <taxon>Bacteria</taxon>
        <taxon>Bacillati</taxon>
        <taxon>Actinomycetota</taxon>
        <taxon>Actinomycetes</taxon>
        <taxon>Micrococcales</taxon>
        <taxon>Micrococcaceae</taxon>
        <taxon>Rothia</taxon>
    </lineage>
</organism>
<dbReference type="GO" id="GO:0000271">
    <property type="term" value="P:polysaccharide biosynthetic process"/>
    <property type="evidence" value="ECO:0007669"/>
    <property type="project" value="InterPro"/>
</dbReference>
<dbReference type="InterPro" id="IPR007267">
    <property type="entry name" value="GtrA_DPMS_TM"/>
</dbReference>
<gene>
    <name evidence="8" type="ORF">E4U03_09905</name>
</gene>
<dbReference type="RefSeq" id="WP_135013447.1">
    <property type="nucleotide sequence ID" value="NZ_JADGLK010000039.1"/>
</dbReference>
<protein>
    <submittedName>
        <fullName evidence="8">GtrA family protein</fullName>
    </submittedName>
</protein>
<dbReference type="Proteomes" id="UP000297951">
    <property type="component" value="Unassembled WGS sequence"/>
</dbReference>
<sequence>MLDFLQRNKTLVRYILVGGTGVLFELAVIFVAVKVFSASDAAAVTASYWLGVAFSFLLQKFFAFENKDVRVKSVGYQTVSFGVLLAVNYIFTLAFVHFTAAFLGVYLARMMALVITTGWNFFAYKFIIFRKTGNA</sequence>
<evidence type="ECO:0000256" key="4">
    <source>
        <dbReference type="ARBA" id="ARBA00022989"/>
    </source>
</evidence>
<keyword evidence="5 6" id="KW-0472">Membrane</keyword>